<dbReference type="Pfam" id="PF07694">
    <property type="entry name" value="5TM-5TMR_LYT"/>
    <property type="match status" value="1"/>
</dbReference>
<name>A0A2N8RIL1_STUST</name>
<evidence type="ECO:0000256" key="4">
    <source>
        <dbReference type="ARBA" id="ARBA00022777"/>
    </source>
</evidence>
<dbReference type="InterPro" id="IPR029787">
    <property type="entry name" value="Nucleotide_cyclase"/>
</dbReference>
<protein>
    <submittedName>
        <fullName evidence="12">Histidine kinase</fullName>
    </submittedName>
</protein>
<feature type="transmembrane region" description="Helical" evidence="7">
    <location>
        <begin position="36"/>
        <end position="56"/>
    </location>
</feature>
<dbReference type="CDD" id="cd01949">
    <property type="entry name" value="GGDEF"/>
    <property type="match status" value="1"/>
</dbReference>
<dbReference type="Pfam" id="PF00563">
    <property type="entry name" value="EAL"/>
    <property type="match status" value="1"/>
</dbReference>
<dbReference type="GO" id="GO:0071555">
    <property type="term" value="P:cell wall organization"/>
    <property type="evidence" value="ECO:0007669"/>
    <property type="project" value="InterPro"/>
</dbReference>
<keyword evidence="6 7" id="KW-0472">Membrane</keyword>
<evidence type="ECO:0000259" key="9">
    <source>
        <dbReference type="PROSITE" id="PS50113"/>
    </source>
</evidence>
<dbReference type="PROSITE" id="PS50887">
    <property type="entry name" value="GGDEF"/>
    <property type="match status" value="1"/>
</dbReference>
<keyword evidence="3 7" id="KW-0812">Transmembrane</keyword>
<dbReference type="EMBL" id="POUM01000002">
    <property type="protein sequence ID" value="PNF60900.1"/>
    <property type="molecule type" value="Genomic_DNA"/>
</dbReference>
<gene>
    <name evidence="12" type="ORF">CXK99_02965</name>
</gene>
<accession>A0A2N8RIL1</accession>
<dbReference type="PROSITE" id="PS50883">
    <property type="entry name" value="EAL"/>
    <property type="match status" value="1"/>
</dbReference>
<dbReference type="AlphaFoldDB" id="A0A2N8RIL1"/>
<dbReference type="SUPFAM" id="SSF55073">
    <property type="entry name" value="Nucleotide cyclase"/>
    <property type="match status" value="1"/>
</dbReference>
<evidence type="ECO:0000256" key="1">
    <source>
        <dbReference type="ARBA" id="ARBA00004651"/>
    </source>
</evidence>
<feature type="domain" description="GGDEF" evidence="11">
    <location>
        <begin position="477"/>
        <end position="615"/>
    </location>
</feature>
<dbReference type="Pfam" id="PF00990">
    <property type="entry name" value="GGDEF"/>
    <property type="match status" value="1"/>
</dbReference>
<dbReference type="Gene3D" id="3.30.70.270">
    <property type="match status" value="1"/>
</dbReference>
<feature type="transmembrane region" description="Helical" evidence="7">
    <location>
        <begin position="68"/>
        <end position="95"/>
    </location>
</feature>
<keyword evidence="5 7" id="KW-1133">Transmembrane helix</keyword>
<feature type="transmembrane region" description="Helical" evidence="7">
    <location>
        <begin position="101"/>
        <end position="122"/>
    </location>
</feature>
<feature type="domain" description="PAC" evidence="9">
    <location>
        <begin position="393"/>
        <end position="445"/>
    </location>
</feature>
<dbReference type="SUPFAM" id="SSF55785">
    <property type="entry name" value="PYP-like sensor domain (PAS domain)"/>
    <property type="match status" value="2"/>
</dbReference>
<dbReference type="InterPro" id="IPR000160">
    <property type="entry name" value="GGDEF_dom"/>
</dbReference>
<dbReference type="SMART" id="SM00267">
    <property type="entry name" value="GGDEF"/>
    <property type="match status" value="1"/>
</dbReference>
<dbReference type="CDD" id="cd00130">
    <property type="entry name" value="PAS"/>
    <property type="match status" value="2"/>
</dbReference>
<evidence type="ECO:0000259" key="10">
    <source>
        <dbReference type="PROSITE" id="PS50883"/>
    </source>
</evidence>
<dbReference type="Gene3D" id="3.30.450.20">
    <property type="entry name" value="PAS domain"/>
    <property type="match status" value="2"/>
</dbReference>
<dbReference type="CDD" id="cd01948">
    <property type="entry name" value="EAL"/>
    <property type="match status" value="1"/>
</dbReference>
<dbReference type="InterPro" id="IPR000014">
    <property type="entry name" value="PAS"/>
</dbReference>
<dbReference type="PANTHER" id="PTHR44757">
    <property type="entry name" value="DIGUANYLATE CYCLASE DGCP"/>
    <property type="match status" value="1"/>
</dbReference>
<comment type="subcellular location">
    <subcellularLocation>
        <location evidence="1">Cell membrane</location>
        <topology evidence="1">Multi-pass membrane protein</topology>
    </subcellularLocation>
</comment>
<dbReference type="InterPro" id="IPR043128">
    <property type="entry name" value="Rev_trsase/Diguanyl_cyclase"/>
</dbReference>
<sequence length="885" mass="97850">MTINAVVENAVMLLALCWLLAFTTRSWNRSGQLSAKLLAGLWFGSACIFGMLNTSIGQTGIILDARTVVLSMAGLFGGPIVAGTAGVLAGGYRIWIGGPGLVPGLANILLPILLGIGYRCAYRQRWLRIGFWQLLAFGLLLHLGVLGLVALLLPSPLGASAMAEIALPVLLALPLATATLGVMLNDLLERDRFEQALRFSKARLRAITKAIPDLLMVIDEDGRYLEILCAERSLLYDDASKLLGRRLHDVMAEAEERRFLDFIQRTLNSDMPQLIEYSMATLGGPKVFEGRALPLELPEGQKRAVVWLSRDITDRVNTELERRIAAIAFESQQGMLITDAQNRILRVNRAFTRISGYSAEEAIGQTTALLASGKHSAEFYRSMWSSIESSGVWEGEIWNRRKSGQIFPEWLSISAVRNVRDEITHYVAAFTDITDRKAAEEHIHNLAFYDPLTGLPNRRLLLDRLHQAMAASRRSSQLGALMFIDLDNFKNINDLHGHQTGDQVLRVAAERLHGDVRASDTVARFGGDEFVVMLESLGDDPLQAAAQAEHIGMKLLGSLDRPYQLNDVSLYSSASIGVVLFGADASSSDELMKRADMSMYEAKISGKNALRFFDPRMQQAVQERLRLEDEMRQGLINGEFVLHFQPQLEHAEGIVGAEALVRWQHPQRGLLTPAAFIRQAEHAGLIHALDQQVLTQACAQLAQWAKVAAFAELTLSVNLSAHLLYQDNFVEKLLELLEQSGANPARLKLELTETLLLDNMSEAISRMTRLKDRGIRFSIDDFGTGYSSMSYLQQLPLDQLKIDQTFVRRLPEDTSSLTIVRSICALASGLGLEVIAEGVECEPQRVMLLANGCYHFQGYLFGKPLSVEAFEQLIHAAGTDEGTQG</sequence>
<dbReference type="GO" id="GO:0005886">
    <property type="term" value="C:plasma membrane"/>
    <property type="evidence" value="ECO:0007669"/>
    <property type="project" value="UniProtKB-SubCell"/>
</dbReference>
<evidence type="ECO:0000256" key="3">
    <source>
        <dbReference type="ARBA" id="ARBA00022692"/>
    </source>
</evidence>
<evidence type="ECO:0000256" key="2">
    <source>
        <dbReference type="ARBA" id="ARBA00022475"/>
    </source>
</evidence>
<dbReference type="InterPro" id="IPR035965">
    <property type="entry name" value="PAS-like_dom_sf"/>
</dbReference>
<dbReference type="PANTHER" id="PTHR44757:SF2">
    <property type="entry name" value="BIOFILM ARCHITECTURE MAINTENANCE PROTEIN MBAA"/>
    <property type="match status" value="1"/>
</dbReference>
<dbReference type="InterPro" id="IPR013656">
    <property type="entry name" value="PAS_4"/>
</dbReference>
<keyword evidence="4 12" id="KW-0808">Transferase</keyword>
<dbReference type="SMART" id="SM00086">
    <property type="entry name" value="PAC"/>
    <property type="match status" value="2"/>
</dbReference>
<feature type="domain" description="PAS" evidence="8">
    <location>
        <begin position="200"/>
        <end position="270"/>
    </location>
</feature>
<evidence type="ECO:0000256" key="7">
    <source>
        <dbReference type="SAM" id="Phobius"/>
    </source>
</evidence>
<feature type="domain" description="PAS" evidence="8">
    <location>
        <begin position="320"/>
        <end position="366"/>
    </location>
</feature>
<keyword evidence="2" id="KW-1003">Cell membrane</keyword>
<evidence type="ECO:0000259" key="8">
    <source>
        <dbReference type="PROSITE" id="PS50112"/>
    </source>
</evidence>
<dbReference type="InterPro" id="IPR001610">
    <property type="entry name" value="PAC"/>
</dbReference>
<reference evidence="12 13" key="1">
    <citation type="submission" date="2018-01" db="EMBL/GenBank/DDBJ databases">
        <title>Denitrification phenotypes of diverse strains of Pseudomonas stutzeri.</title>
        <authorList>
            <person name="Milligan D.A."/>
            <person name="Bergaust L."/>
            <person name="Bakken L.R."/>
            <person name="Frostegard A."/>
        </authorList>
    </citation>
    <scope>NUCLEOTIDE SEQUENCE [LARGE SCALE GENOMIC DNA]</scope>
    <source>
        <strain evidence="12 13">CCUG 44592</strain>
    </source>
</reference>
<dbReference type="InterPro" id="IPR052155">
    <property type="entry name" value="Biofilm_reg_signaling"/>
</dbReference>
<dbReference type="InterPro" id="IPR000700">
    <property type="entry name" value="PAS-assoc_C"/>
</dbReference>
<evidence type="ECO:0000256" key="5">
    <source>
        <dbReference type="ARBA" id="ARBA00022989"/>
    </source>
</evidence>
<evidence type="ECO:0000256" key="6">
    <source>
        <dbReference type="ARBA" id="ARBA00023136"/>
    </source>
</evidence>
<dbReference type="InterPro" id="IPR001633">
    <property type="entry name" value="EAL_dom"/>
</dbReference>
<dbReference type="InterPro" id="IPR035919">
    <property type="entry name" value="EAL_sf"/>
</dbReference>
<proteinExistence type="predicted"/>
<keyword evidence="4 12" id="KW-0418">Kinase</keyword>
<dbReference type="SUPFAM" id="SSF141868">
    <property type="entry name" value="EAL domain-like"/>
    <property type="match status" value="1"/>
</dbReference>
<dbReference type="Gene3D" id="3.20.20.450">
    <property type="entry name" value="EAL domain"/>
    <property type="match status" value="1"/>
</dbReference>
<dbReference type="PROSITE" id="PS50113">
    <property type="entry name" value="PAC"/>
    <property type="match status" value="1"/>
</dbReference>
<dbReference type="SMART" id="SM00052">
    <property type="entry name" value="EAL"/>
    <property type="match status" value="1"/>
</dbReference>
<organism evidence="12 13">
    <name type="scientific">Stutzerimonas stutzeri</name>
    <name type="common">Pseudomonas stutzeri</name>
    <dbReference type="NCBI Taxonomy" id="316"/>
    <lineage>
        <taxon>Bacteria</taxon>
        <taxon>Pseudomonadati</taxon>
        <taxon>Pseudomonadota</taxon>
        <taxon>Gammaproteobacteria</taxon>
        <taxon>Pseudomonadales</taxon>
        <taxon>Pseudomonadaceae</taxon>
        <taxon>Stutzerimonas</taxon>
    </lineage>
</organism>
<feature type="transmembrane region" description="Helical" evidence="7">
    <location>
        <begin position="134"/>
        <end position="153"/>
    </location>
</feature>
<dbReference type="NCBIfam" id="TIGR00229">
    <property type="entry name" value="sensory_box"/>
    <property type="match status" value="2"/>
</dbReference>
<comment type="caution">
    <text evidence="12">The sequence shown here is derived from an EMBL/GenBank/DDBJ whole genome shotgun (WGS) entry which is preliminary data.</text>
</comment>
<evidence type="ECO:0000313" key="12">
    <source>
        <dbReference type="EMBL" id="PNF60900.1"/>
    </source>
</evidence>
<dbReference type="PROSITE" id="PS50112">
    <property type="entry name" value="PAS"/>
    <property type="match status" value="2"/>
</dbReference>
<dbReference type="Pfam" id="PF13426">
    <property type="entry name" value="PAS_9"/>
    <property type="match status" value="1"/>
</dbReference>
<evidence type="ECO:0000259" key="11">
    <source>
        <dbReference type="PROSITE" id="PS50887"/>
    </source>
</evidence>
<feature type="domain" description="EAL" evidence="10">
    <location>
        <begin position="624"/>
        <end position="878"/>
    </location>
</feature>
<dbReference type="InterPro" id="IPR011620">
    <property type="entry name" value="Sig_transdc_His_kinase_LytS_TM"/>
</dbReference>
<dbReference type="NCBIfam" id="TIGR00254">
    <property type="entry name" value="GGDEF"/>
    <property type="match status" value="1"/>
</dbReference>
<dbReference type="Proteomes" id="UP000236003">
    <property type="component" value="Unassembled WGS sequence"/>
</dbReference>
<evidence type="ECO:0000313" key="13">
    <source>
        <dbReference type="Proteomes" id="UP000236003"/>
    </source>
</evidence>
<dbReference type="SMART" id="SM00091">
    <property type="entry name" value="PAS"/>
    <property type="match status" value="2"/>
</dbReference>
<dbReference type="GO" id="GO:0000155">
    <property type="term" value="F:phosphorelay sensor kinase activity"/>
    <property type="evidence" value="ECO:0007669"/>
    <property type="project" value="InterPro"/>
</dbReference>
<dbReference type="Pfam" id="PF08448">
    <property type="entry name" value="PAS_4"/>
    <property type="match status" value="1"/>
</dbReference>
<dbReference type="RefSeq" id="WP_102819717.1">
    <property type="nucleotide sequence ID" value="NZ_JAMOHR010000002.1"/>
</dbReference>